<dbReference type="PROSITE" id="PS50893">
    <property type="entry name" value="ABC_TRANSPORTER_2"/>
    <property type="match status" value="1"/>
</dbReference>
<dbReference type="GO" id="GO:0005524">
    <property type="term" value="F:ATP binding"/>
    <property type="evidence" value="ECO:0007669"/>
    <property type="project" value="UniProtKB-KW"/>
</dbReference>
<dbReference type="GO" id="GO:0098796">
    <property type="term" value="C:membrane protein complex"/>
    <property type="evidence" value="ECO:0007669"/>
    <property type="project" value="UniProtKB-ARBA"/>
</dbReference>
<dbReference type="AlphaFoldDB" id="A0A381J8T4"/>
<dbReference type="InterPro" id="IPR003593">
    <property type="entry name" value="AAA+_ATPase"/>
</dbReference>
<dbReference type="GO" id="GO:0016887">
    <property type="term" value="F:ATP hydrolysis activity"/>
    <property type="evidence" value="ECO:0007669"/>
    <property type="project" value="InterPro"/>
</dbReference>
<dbReference type="PANTHER" id="PTHR42798:SF6">
    <property type="entry name" value="CELL DIVISION ATP-BINDING PROTEIN FTSE"/>
    <property type="match status" value="1"/>
</dbReference>
<dbReference type="CDD" id="cd03255">
    <property type="entry name" value="ABC_MJ0796_LolCDE_FtsE"/>
    <property type="match status" value="1"/>
</dbReference>
<organism evidence="6 7">
    <name type="scientific">Clostridium putrefaciens</name>
    <dbReference type="NCBI Taxonomy" id="99675"/>
    <lineage>
        <taxon>Bacteria</taxon>
        <taxon>Bacillati</taxon>
        <taxon>Bacillota</taxon>
        <taxon>Clostridia</taxon>
        <taxon>Eubacteriales</taxon>
        <taxon>Clostridiaceae</taxon>
        <taxon>Clostridium</taxon>
    </lineage>
</organism>
<name>A0A381J8T4_9CLOT</name>
<keyword evidence="3" id="KW-0547">Nucleotide-binding</keyword>
<evidence type="ECO:0000256" key="2">
    <source>
        <dbReference type="ARBA" id="ARBA00022448"/>
    </source>
</evidence>
<evidence type="ECO:0000313" key="6">
    <source>
        <dbReference type="EMBL" id="SUY46807.1"/>
    </source>
</evidence>
<dbReference type="PROSITE" id="PS00211">
    <property type="entry name" value="ABC_TRANSPORTER_1"/>
    <property type="match status" value="1"/>
</dbReference>
<comment type="similarity">
    <text evidence="1">Belongs to the ABC transporter superfamily.</text>
</comment>
<evidence type="ECO:0000259" key="5">
    <source>
        <dbReference type="PROSITE" id="PS50893"/>
    </source>
</evidence>
<dbReference type="InterPro" id="IPR017911">
    <property type="entry name" value="MacB-like_ATP-bd"/>
</dbReference>
<dbReference type="InterPro" id="IPR027417">
    <property type="entry name" value="P-loop_NTPase"/>
</dbReference>
<keyword evidence="7" id="KW-1185">Reference proteome</keyword>
<dbReference type="Proteomes" id="UP000254664">
    <property type="component" value="Unassembled WGS sequence"/>
</dbReference>
<evidence type="ECO:0000256" key="1">
    <source>
        <dbReference type="ARBA" id="ARBA00005417"/>
    </source>
</evidence>
<keyword evidence="4" id="KW-0067">ATP-binding</keyword>
<evidence type="ECO:0000256" key="3">
    <source>
        <dbReference type="ARBA" id="ARBA00022741"/>
    </source>
</evidence>
<dbReference type="InterPro" id="IPR017871">
    <property type="entry name" value="ABC_transporter-like_CS"/>
</dbReference>
<dbReference type="EMBL" id="UFWZ01000001">
    <property type="protein sequence ID" value="SUY46807.1"/>
    <property type="molecule type" value="Genomic_DNA"/>
</dbReference>
<dbReference type="GO" id="GO:0022857">
    <property type="term" value="F:transmembrane transporter activity"/>
    <property type="evidence" value="ECO:0007669"/>
    <property type="project" value="UniProtKB-ARBA"/>
</dbReference>
<dbReference type="EC" id="3.6.3.-" evidence="6"/>
<proteinExistence type="inferred from homology"/>
<protein>
    <submittedName>
        <fullName evidence="6">ABC transporter ATPase</fullName>
        <ecNumber evidence="6">3.6.3.-</ecNumber>
    </submittedName>
</protein>
<sequence length="222" mass="24730">MELIKLNNVSKAYGEKDNKFYALKDINVTINSGELIAIIGPSGSGKSTLLNIIGTLDTYTNGEYILKKENIGGLNDRKLAKYRNSTFGFVVQHFALINEYSVYKNIEVPLKYANISKKTRKERINYVLRTLELEDKSSKFPTQLSGGQCQRVAIARALVNNPDIILADEPTGALDSKTGSVVMDTFRNMNKEGKTVIIITHDERIAKQCNRVIKIIDGQLVG</sequence>
<dbReference type="InterPro" id="IPR003439">
    <property type="entry name" value="ABC_transporter-like_ATP-bd"/>
</dbReference>
<reference evidence="6 7" key="1">
    <citation type="submission" date="2018-06" db="EMBL/GenBank/DDBJ databases">
        <authorList>
            <consortium name="Pathogen Informatics"/>
            <person name="Doyle S."/>
        </authorList>
    </citation>
    <scope>NUCLEOTIDE SEQUENCE [LARGE SCALE GENOMIC DNA]</scope>
    <source>
        <strain evidence="6 7">NCTC9836</strain>
    </source>
</reference>
<evidence type="ECO:0000256" key="4">
    <source>
        <dbReference type="ARBA" id="ARBA00022840"/>
    </source>
</evidence>
<dbReference type="RefSeq" id="WP_115640840.1">
    <property type="nucleotide sequence ID" value="NZ_UFWZ01000001.1"/>
</dbReference>
<gene>
    <name evidence="6" type="primary">macB_4</name>
    <name evidence="6" type="ORF">NCTC9836_01116</name>
</gene>
<dbReference type="Gene3D" id="3.40.50.300">
    <property type="entry name" value="P-loop containing nucleotide triphosphate hydrolases"/>
    <property type="match status" value="1"/>
</dbReference>
<dbReference type="SUPFAM" id="SSF52540">
    <property type="entry name" value="P-loop containing nucleoside triphosphate hydrolases"/>
    <property type="match status" value="1"/>
</dbReference>
<evidence type="ECO:0000313" key="7">
    <source>
        <dbReference type="Proteomes" id="UP000254664"/>
    </source>
</evidence>
<accession>A0A381J8T4</accession>
<dbReference type="Pfam" id="PF00005">
    <property type="entry name" value="ABC_tran"/>
    <property type="match status" value="1"/>
</dbReference>
<dbReference type="PANTHER" id="PTHR42798">
    <property type="entry name" value="LIPOPROTEIN-RELEASING SYSTEM ATP-BINDING PROTEIN LOLD"/>
    <property type="match status" value="1"/>
</dbReference>
<keyword evidence="6" id="KW-0378">Hydrolase</keyword>
<feature type="domain" description="ABC transporter" evidence="5">
    <location>
        <begin position="4"/>
        <end position="221"/>
    </location>
</feature>
<dbReference type="FunFam" id="3.40.50.300:FF:000032">
    <property type="entry name" value="Export ABC transporter ATP-binding protein"/>
    <property type="match status" value="1"/>
</dbReference>
<dbReference type="SMART" id="SM00382">
    <property type="entry name" value="AAA"/>
    <property type="match status" value="1"/>
</dbReference>
<dbReference type="OrthoDB" id="9802264at2"/>
<keyword evidence="2" id="KW-0813">Transport</keyword>